<dbReference type="InterPro" id="IPR036514">
    <property type="entry name" value="SGNH_hydro_sf"/>
</dbReference>
<comment type="caution">
    <text evidence="2">The sequence shown here is derived from an EMBL/GenBank/DDBJ whole genome shotgun (WGS) entry which is preliminary data.</text>
</comment>
<proteinExistence type="predicted"/>
<dbReference type="EC" id="3.1.-.-" evidence="2"/>
<evidence type="ECO:0000259" key="1">
    <source>
        <dbReference type="Pfam" id="PF13472"/>
    </source>
</evidence>
<dbReference type="Proteomes" id="UP001589774">
    <property type="component" value="Unassembled WGS sequence"/>
</dbReference>
<dbReference type="EMBL" id="JBHLWO010000007">
    <property type="protein sequence ID" value="MFC0321657.1"/>
    <property type="molecule type" value="Genomic_DNA"/>
</dbReference>
<keyword evidence="2" id="KW-0378">Hydrolase</keyword>
<name>A0ABV6HRZ4_9SPHI</name>
<accession>A0ABV6HRZ4</accession>
<evidence type="ECO:0000313" key="3">
    <source>
        <dbReference type="Proteomes" id="UP001589774"/>
    </source>
</evidence>
<dbReference type="PANTHER" id="PTHR30383:SF5">
    <property type="entry name" value="SGNH HYDROLASE-TYPE ESTERASE DOMAIN-CONTAINING PROTEIN"/>
    <property type="match status" value="1"/>
</dbReference>
<dbReference type="Pfam" id="PF13472">
    <property type="entry name" value="Lipase_GDSL_2"/>
    <property type="match status" value="1"/>
</dbReference>
<dbReference type="Gene3D" id="3.40.50.1110">
    <property type="entry name" value="SGNH hydrolase"/>
    <property type="match status" value="1"/>
</dbReference>
<feature type="domain" description="SGNH hydrolase-type esterase" evidence="1">
    <location>
        <begin position="42"/>
        <end position="234"/>
    </location>
</feature>
<dbReference type="InterPro" id="IPR013830">
    <property type="entry name" value="SGNH_hydro"/>
</dbReference>
<sequence>MQKSGCILSTLFVTIYVWMAGMGVIRAQDAPYPLEHAKRILFLGNSITYGGDYVSIFETSLSVSYPANNPEVINLALPSETVSGLSEPDHADGKFPRPCLFSRVTSVLQKSKPIDIAFACYGMNDGIYLPFDMNRFEAYKRGMIRLRDSLEAAGVKRIIFMTPPIHDDKDKGLGGYNLVLDKYAEWLLAQRKARGWEVIDVHFPMRAYLEKKRQKDADFKLAEDGVHPGKEGHWLIAKALLQYFHLQGGLVKTLNDFLESQPYIVNLYTLIGKRQSFMKDAWLTYTGHERPGMPIGLPMEEAAIQYEQLEREIFQLKRN</sequence>
<protein>
    <submittedName>
        <fullName evidence="2">SGNH/GDSL hydrolase family protein</fullName>
        <ecNumber evidence="2">3.1.-.-</ecNumber>
    </submittedName>
</protein>
<dbReference type="PANTHER" id="PTHR30383">
    <property type="entry name" value="THIOESTERASE 1/PROTEASE 1/LYSOPHOSPHOLIPASE L1"/>
    <property type="match status" value="1"/>
</dbReference>
<gene>
    <name evidence="2" type="ORF">ACFFI0_25315</name>
</gene>
<dbReference type="RefSeq" id="WP_013665787.1">
    <property type="nucleotide sequence ID" value="NZ_JBHLWO010000007.1"/>
</dbReference>
<dbReference type="GO" id="GO:0016787">
    <property type="term" value="F:hydrolase activity"/>
    <property type="evidence" value="ECO:0007669"/>
    <property type="project" value="UniProtKB-KW"/>
</dbReference>
<organism evidence="2 3">
    <name type="scientific">Olivibacter oleidegradans</name>
    <dbReference type="NCBI Taxonomy" id="760123"/>
    <lineage>
        <taxon>Bacteria</taxon>
        <taxon>Pseudomonadati</taxon>
        <taxon>Bacteroidota</taxon>
        <taxon>Sphingobacteriia</taxon>
        <taxon>Sphingobacteriales</taxon>
        <taxon>Sphingobacteriaceae</taxon>
        <taxon>Olivibacter</taxon>
    </lineage>
</organism>
<dbReference type="InterPro" id="IPR051532">
    <property type="entry name" value="Ester_Hydrolysis_Enzymes"/>
</dbReference>
<evidence type="ECO:0000313" key="2">
    <source>
        <dbReference type="EMBL" id="MFC0321657.1"/>
    </source>
</evidence>
<reference evidence="2 3" key="1">
    <citation type="submission" date="2024-09" db="EMBL/GenBank/DDBJ databases">
        <authorList>
            <person name="Sun Q."/>
            <person name="Mori K."/>
        </authorList>
    </citation>
    <scope>NUCLEOTIDE SEQUENCE [LARGE SCALE GENOMIC DNA]</scope>
    <source>
        <strain evidence="2 3">CCM 7765</strain>
    </source>
</reference>
<keyword evidence="3" id="KW-1185">Reference proteome</keyword>
<dbReference type="SUPFAM" id="SSF52266">
    <property type="entry name" value="SGNH hydrolase"/>
    <property type="match status" value="1"/>
</dbReference>
<dbReference type="CDD" id="cd01834">
    <property type="entry name" value="SGNH_hydrolase_like_2"/>
    <property type="match status" value="1"/>
</dbReference>